<organism evidence="1 2">
    <name type="scientific">Camellia lanceoleosa</name>
    <dbReference type="NCBI Taxonomy" id="1840588"/>
    <lineage>
        <taxon>Eukaryota</taxon>
        <taxon>Viridiplantae</taxon>
        <taxon>Streptophyta</taxon>
        <taxon>Embryophyta</taxon>
        <taxon>Tracheophyta</taxon>
        <taxon>Spermatophyta</taxon>
        <taxon>Magnoliopsida</taxon>
        <taxon>eudicotyledons</taxon>
        <taxon>Gunneridae</taxon>
        <taxon>Pentapetalae</taxon>
        <taxon>asterids</taxon>
        <taxon>Ericales</taxon>
        <taxon>Theaceae</taxon>
        <taxon>Camellia</taxon>
    </lineage>
</organism>
<protein>
    <submittedName>
        <fullName evidence="1">Uncharacterized protein</fullName>
    </submittedName>
</protein>
<proteinExistence type="predicted"/>
<comment type="caution">
    <text evidence="1">The sequence shown here is derived from an EMBL/GenBank/DDBJ whole genome shotgun (WGS) entry which is preliminary data.</text>
</comment>
<dbReference type="Proteomes" id="UP001060215">
    <property type="component" value="Chromosome 3"/>
</dbReference>
<dbReference type="EMBL" id="CM045760">
    <property type="protein sequence ID" value="KAI8027104.1"/>
    <property type="molecule type" value="Genomic_DNA"/>
</dbReference>
<sequence>MLVFWYSWESVLVVYCFDFFFVPRGCFLFNLVVCWQMIGLPSRCQPSWDREVLL</sequence>
<reference evidence="1 2" key="1">
    <citation type="journal article" date="2022" name="Plant J.">
        <title>Chromosome-level genome of Camellia lanceoleosa provides a valuable resource for understanding genome evolution and self-incompatibility.</title>
        <authorList>
            <person name="Gong W."/>
            <person name="Xiao S."/>
            <person name="Wang L."/>
            <person name="Liao Z."/>
            <person name="Chang Y."/>
            <person name="Mo W."/>
            <person name="Hu G."/>
            <person name="Li W."/>
            <person name="Zhao G."/>
            <person name="Zhu H."/>
            <person name="Hu X."/>
            <person name="Ji K."/>
            <person name="Xiang X."/>
            <person name="Song Q."/>
            <person name="Yuan D."/>
            <person name="Jin S."/>
            <person name="Zhang L."/>
        </authorList>
    </citation>
    <scope>NUCLEOTIDE SEQUENCE [LARGE SCALE GENOMIC DNA]</scope>
    <source>
        <strain evidence="1">SQ_2022a</strain>
    </source>
</reference>
<evidence type="ECO:0000313" key="2">
    <source>
        <dbReference type="Proteomes" id="UP001060215"/>
    </source>
</evidence>
<keyword evidence="2" id="KW-1185">Reference proteome</keyword>
<gene>
    <name evidence="1" type="ORF">LOK49_LG02G02380</name>
</gene>
<evidence type="ECO:0000313" key="1">
    <source>
        <dbReference type="EMBL" id="KAI8027104.1"/>
    </source>
</evidence>
<accession>A0ACC0IMR3</accession>
<name>A0ACC0IMR3_9ERIC</name>